<dbReference type="SUPFAM" id="SSF103481">
    <property type="entry name" value="Multidrug resistance efflux transporter EmrE"/>
    <property type="match status" value="2"/>
</dbReference>
<feature type="transmembrane region" description="Helical" evidence="7">
    <location>
        <begin position="187"/>
        <end position="206"/>
    </location>
</feature>
<gene>
    <name evidence="9" type="ORF">AVDCRST_MAG82-279</name>
</gene>
<feature type="transmembrane region" description="Helical" evidence="7">
    <location>
        <begin position="218"/>
        <end position="239"/>
    </location>
</feature>
<feature type="transmembrane region" description="Helical" evidence="7">
    <location>
        <begin position="74"/>
        <end position="98"/>
    </location>
</feature>
<feature type="transmembrane region" description="Helical" evidence="7">
    <location>
        <begin position="12"/>
        <end position="35"/>
    </location>
</feature>
<organism evidence="9">
    <name type="scientific">uncultured Rubrobacteraceae bacterium</name>
    <dbReference type="NCBI Taxonomy" id="349277"/>
    <lineage>
        <taxon>Bacteria</taxon>
        <taxon>Bacillati</taxon>
        <taxon>Actinomycetota</taxon>
        <taxon>Rubrobacteria</taxon>
        <taxon>Rubrobacterales</taxon>
        <taxon>Rubrobacteraceae</taxon>
        <taxon>environmental samples</taxon>
    </lineage>
</organism>
<feature type="transmembrane region" description="Helical" evidence="7">
    <location>
        <begin position="161"/>
        <end position="180"/>
    </location>
</feature>
<dbReference type="InterPro" id="IPR050638">
    <property type="entry name" value="AA-Vitamin_Transporters"/>
</dbReference>
<comment type="subcellular location">
    <subcellularLocation>
        <location evidence="1">Cell membrane</location>
        <topology evidence="1">Multi-pass membrane protein</topology>
    </subcellularLocation>
</comment>
<proteinExistence type="inferred from homology"/>
<feature type="transmembrane region" description="Helical" evidence="7">
    <location>
        <begin position="104"/>
        <end position="123"/>
    </location>
</feature>
<name>A0A6J4P6P4_9ACTN</name>
<keyword evidence="5 7" id="KW-1133">Transmembrane helix</keyword>
<keyword evidence="4 7" id="KW-0812">Transmembrane</keyword>
<evidence type="ECO:0000256" key="5">
    <source>
        <dbReference type="ARBA" id="ARBA00022989"/>
    </source>
</evidence>
<evidence type="ECO:0000259" key="8">
    <source>
        <dbReference type="Pfam" id="PF00892"/>
    </source>
</evidence>
<keyword evidence="3" id="KW-1003">Cell membrane</keyword>
<dbReference type="PANTHER" id="PTHR32322:SF18">
    <property type="entry name" value="S-ADENOSYLMETHIONINE_S-ADENOSYLHOMOCYSTEINE TRANSPORTER"/>
    <property type="match status" value="1"/>
</dbReference>
<reference evidence="9" key="1">
    <citation type="submission" date="2020-02" db="EMBL/GenBank/DDBJ databases">
        <authorList>
            <person name="Meier V. D."/>
        </authorList>
    </citation>
    <scope>NUCLEOTIDE SEQUENCE</scope>
    <source>
        <strain evidence="9">AVDCRST_MAG82</strain>
    </source>
</reference>
<dbReference type="Pfam" id="PF00892">
    <property type="entry name" value="EamA"/>
    <property type="match status" value="2"/>
</dbReference>
<feature type="transmembrane region" description="Helical" evidence="7">
    <location>
        <begin position="130"/>
        <end position="149"/>
    </location>
</feature>
<dbReference type="InterPro" id="IPR037185">
    <property type="entry name" value="EmrE-like"/>
</dbReference>
<feature type="domain" description="EamA" evidence="8">
    <location>
        <begin position="16"/>
        <end position="145"/>
    </location>
</feature>
<dbReference type="GO" id="GO:0005886">
    <property type="term" value="C:plasma membrane"/>
    <property type="evidence" value="ECO:0007669"/>
    <property type="project" value="UniProtKB-SubCell"/>
</dbReference>
<accession>A0A6J4P6P4</accession>
<dbReference type="EMBL" id="CADCVA010000039">
    <property type="protein sequence ID" value="CAA9402361.1"/>
    <property type="molecule type" value="Genomic_DNA"/>
</dbReference>
<feature type="domain" description="EamA" evidence="8">
    <location>
        <begin position="157"/>
        <end position="291"/>
    </location>
</feature>
<feature type="transmembrane region" description="Helical" evidence="7">
    <location>
        <begin position="276"/>
        <end position="292"/>
    </location>
</feature>
<feature type="transmembrane region" description="Helical" evidence="7">
    <location>
        <begin position="41"/>
        <end position="62"/>
    </location>
</feature>
<evidence type="ECO:0000256" key="1">
    <source>
        <dbReference type="ARBA" id="ARBA00004651"/>
    </source>
</evidence>
<sequence length="295" mass="30781">MTARGEQKRRAPVEAALLLTVFFFGTNFTAVKVVVESVPPVLFAATRFTLAGLLLLLFVPFLGRENRLRREDFLAVLGLGVVGITLTQTVFTLGVSLTTAANTALVYSTAPVWGMLLGFGLGLERPRLAGVLGIGLSLLGVGFIVYGGLEFAGTSLPGDALILVAAVFWGSYTVLSLSLLERYSPVALAAYAMTLGGLAAFPLAVLEPGGFDIGPLDGLTWGAAAYSALCSSAFGFAAWGWGVSHVGANRVLIYQYLVTLTGVSTGIVLLGEDFGPGQIIGAAVILCGVYLARKR</sequence>
<evidence type="ECO:0000313" key="9">
    <source>
        <dbReference type="EMBL" id="CAA9402361.1"/>
    </source>
</evidence>
<dbReference type="AlphaFoldDB" id="A0A6J4P6P4"/>
<feature type="transmembrane region" description="Helical" evidence="7">
    <location>
        <begin position="251"/>
        <end position="270"/>
    </location>
</feature>
<dbReference type="PANTHER" id="PTHR32322">
    <property type="entry name" value="INNER MEMBRANE TRANSPORTER"/>
    <property type="match status" value="1"/>
</dbReference>
<protein>
    <submittedName>
        <fullName evidence="9">Permease of the drug/metabolite transporter (DMT) superfamily</fullName>
    </submittedName>
</protein>
<keyword evidence="6 7" id="KW-0472">Membrane</keyword>
<dbReference type="InterPro" id="IPR000620">
    <property type="entry name" value="EamA_dom"/>
</dbReference>
<evidence type="ECO:0000256" key="4">
    <source>
        <dbReference type="ARBA" id="ARBA00022692"/>
    </source>
</evidence>
<evidence type="ECO:0000256" key="7">
    <source>
        <dbReference type="SAM" id="Phobius"/>
    </source>
</evidence>
<evidence type="ECO:0000256" key="3">
    <source>
        <dbReference type="ARBA" id="ARBA00022475"/>
    </source>
</evidence>
<evidence type="ECO:0000256" key="6">
    <source>
        <dbReference type="ARBA" id="ARBA00023136"/>
    </source>
</evidence>
<evidence type="ECO:0000256" key="2">
    <source>
        <dbReference type="ARBA" id="ARBA00007362"/>
    </source>
</evidence>
<comment type="similarity">
    <text evidence="2">Belongs to the EamA transporter family.</text>
</comment>